<accession>A0ACB9L4G8</accession>
<dbReference type="Proteomes" id="UP001057402">
    <property type="component" value="Chromosome 12"/>
</dbReference>
<keyword evidence="2" id="KW-1185">Reference proteome</keyword>
<name>A0ACB9L4G8_9MYRT</name>
<evidence type="ECO:0000313" key="1">
    <source>
        <dbReference type="EMBL" id="KAI4304385.1"/>
    </source>
</evidence>
<reference evidence="2" key="1">
    <citation type="journal article" date="2023" name="Front. Plant Sci.">
        <title>Chromosomal-level genome assembly of Melastoma candidum provides insights into trichome evolution.</title>
        <authorList>
            <person name="Zhong Y."/>
            <person name="Wu W."/>
            <person name="Sun C."/>
            <person name="Zou P."/>
            <person name="Liu Y."/>
            <person name="Dai S."/>
            <person name="Zhou R."/>
        </authorList>
    </citation>
    <scope>NUCLEOTIDE SEQUENCE [LARGE SCALE GENOMIC DNA]</scope>
</reference>
<sequence length="237" mass="26445">MALSFHKKYLDLVWVTSGLLIEFVYNLYYLQRYLRNPDSTVMGIENNDKRAWVDSVMQMKLEQRTVAVNVIAASTTAATFLSAVSLTLCSLIGTWIANPFGSRIFQGMDPETASIKYISILACFVLAFAFFLQSARHFIHASYLISTNGSSVHADDVKTVVIRGGEFWALGLRAIYFAMTLLLWFFGPIPMFVSSAILSALLFHHDIHSIPLKRRPPLKIKIKNLVVSGSGVQGGEM</sequence>
<organism evidence="1 2">
    <name type="scientific">Melastoma candidum</name>
    <dbReference type="NCBI Taxonomy" id="119954"/>
    <lineage>
        <taxon>Eukaryota</taxon>
        <taxon>Viridiplantae</taxon>
        <taxon>Streptophyta</taxon>
        <taxon>Embryophyta</taxon>
        <taxon>Tracheophyta</taxon>
        <taxon>Spermatophyta</taxon>
        <taxon>Magnoliopsida</taxon>
        <taxon>eudicotyledons</taxon>
        <taxon>Gunneridae</taxon>
        <taxon>Pentapetalae</taxon>
        <taxon>rosids</taxon>
        <taxon>malvids</taxon>
        <taxon>Myrtales</taxon>
        <taxon>Melastomataceae</taxon>
        <taxon>Melastomatoideae</taxon>
        <taxon>Melastomateae</taxon>
        <taxon>Melastoma</taxon>
    </lineage>
</organism>
<comment type="caution">
    <text evidence="1">The sequence shown here is derived from an EMBL/GenBank/DDBJ whole genome shotgun (WGS) entry which is preliminary data.</text>
</comment>
<gene>
    <name evidence="1" type="ORF">MLD38_039905</name>
</gene>
<evidence type="ECO:0000313" key="2">
    <source>
        <dbReference type="Proteomes" id="UP001057402"/>
    </source>
</evidence>
<protein>
    <submittedName>
        <fullName evidence="1">Uncharacterized protein</fullName>
    </submittedName>
</protein>
<proteinExistence type="predicted"/>
<dbReference type="EMBL" id="CM042891">
    <property type="protein sequence ID" value="KAI4304385.1"/>
    <property type="molecule type" value="Genomic_DNA"/>
</dbReference>